<evidence type="ECO:0000313" key="8">
    <source>
        <dbReference type="Proteomes" id="UP000475862"/>
    </source>
</evidence>
<evidence type="ECO:0000256" key="4">
    <source>
        <dbReference type="ARBA" id="ARBA00023163"/>
    </source>
</evidence>
<dbReference type="PROSITE" id="PS50066">
    <property type="entry name" value="MADS_BOX_2"/>
    <property type="match status" value="1"/>
</dbReference>
<gene>
    <name evidence="7" type="ORF">AGLY_016763</name>
</gene>
<dbReference type="InterPro" id="IPR036879">
    <property type="entry name" value="TF_MADSbox_sf"/>
</dbReference>
<dbReference type="InterPro" id="IPR002100">
    <property type="entry name" value="TF_MADSbox"/>
</dbReference>
<feature type="non-terminal residue" evidence="7">
    <location>
        <position position="1"/>
    </location>
</feature>
<keyword evidence="3" id="KW-0238">DNA-binding</keyword>
<evidence type="ECO:0000256" key="1">
    <source>
        <dbReference type="ARBA" id="ARBA00004123"/>
    </source>
</evidence>
<dbReference type="Pfam" id="PF00319">
    <property type="entry name" value="SRF-TF"/>
    <property type="match status" value="1"/>
</dbReference>
<keyword evidence="4" id="KW-0804">Transcription</keyword>
<keyword evidence="8" id="KW-1185">Reference proteome</keyword>
<comment type="subcellular location">
    <subcellularLocation>
        <location evidence="1">Nucleus</location>
    </subcellularLocation>
</comment>
<keyword evidence="2" id="KW-0805">Transcription regulation</keyword>
<name>A0A6G0SYN8_APHGL</name>
<comment type="caution">
    <text evidence="7">The sequence shown here is derived from an EMBL/GenBank/DDBJ whole genome shotgun (WGS) entry which is preliminary data.</text>
</comment>
<reference evidence="7 8" key="1">
    <citation type="submission" date="2019-08" db="EMBL/GenBank/DDBJ databases">
        <title>The genome of the soybean aphid Biotype 1, its phylome, world population structure and adaptation to the North American continent.</title>
        <authorList>
            <person name="Giordano R."/>
            <person name="Donthu R.K."/>
            <person name="Hernandez A.G."/>
            <person name="Wright C.L."/>
            <person name="Zimin A.V."/>
        </authorList>
    </citation>
    <scope>NUCLEOTIDE SEQUENCE [LARGE SCALE GENOMIC DNA]</scope>
    <source>
        <tissue evidence="7">Whole aphids</tissue>
    </source>
</reference>
<evidence type="ECO:0000256" key="5">
    <source>
        <dbReference type="ARBA" id="ARBA00023242"/>
    </source>
</evidence>
<evidence type="ECO:0000259" key="6">
    <source>
        <dbReference type="PROSITE" id="PS50066"/>
    </source>
</evidence>
<dbReference type="OrthoDB" id="1898716at2759"/>
<dbReference type="PRINTS" id="PR00404">
    <property type="entry name" value="MADSDOMAIN"/>
</dbReference>
<dbReference type="GO" id="GO:0003677">
    <property type="term" value="F:DNA binding"/>
    <property type="evidence" value="ECO:0007669"/>
    <property type="project" value="UniProtKB-KW"/>
</dbReference>
<feature type="domain" description="MADS-box" evidence="6">
    <location>
        <begin position="178"/>
        <end position="230"/>
    </location>
</feature>
<keyword evidence="5" id="KW-0539">Nucleus</keyword>
<dbReference type="SUPFAM" id="SSF55455">
    <property type="entry name" value="SRF-like"/>
    <property type="match status" value="1"/>
</dbReference>
<proteinExistence type="predicted"/>
<evidence type="ECO:0000313" key="7">
    <source>
        <dbReference type="EMBL" id="KAE9522801.1"/>
    </source>
</evidence>
<dbReference type="AlphaFoldDB" id="A0A6G0SYN8"/>
<protein>
    <recommendedName>
        <fullName evidence="6">MADS-box domain-containing protein</fullName>
    </recommendedName>
</protein>
<sequence>RVSITQISREVKNSIGTKRNLSYRDSTVLCSYIVGVANMKVFSNHIDKYNYAISQNMRAIPVINFVDKLLNINHTFGIINLMRPLIVDILTQKECFSHEQFYVNCFSASNSSSLKITSSRNEMNPSNENREENEVIIEILLKLSFTMQNNLQLENHSIVQNNQLSSLIINCASWDARKLIHPKSKTNIKAMWRLKNVDLKAYELSVLCDCEVAITIFDKSDKLYQIQDSRNFSSKYVDSCVIDEPDTITQPKQYQVMSTLCRIKHKQNDIFDEEFRILMTYGRRIMDVNIHSIPDRLQYISKRYLIAIRHFASQNDVQRMSICGWLLISENIAIPRNNCRTDECPDKYQHHI</sequence>
<dbReference type="GO" id="GO:0046983">
    <property type="term" value="F:protein dimerization activity"/>
    <property type="evidence" value="ECO:0007669"/>
    <property type="project" value="InterPro"/>
</dbReference>
<dbReference type="Gene3D" id="3.40.1810.10">
    <property type="entry name" value="Transcription factor, MADS-box"/>
    <property type="match status" value="1"/>
</dbReference>
<evidence type="ECO:0000256" key="2">
    <source>
        <dbReference type="ARBA" id="ARBA00023015"/>
    </source>
</evidence>
<dbReference type="Proteomes" id="UP000475862">
    <property type="component" value="Unassembled WGS sequence"/>
</dbReference>
<accession>A0A6G0SYN8</accession>
<dbReference type="GO" id="GO:0005634">
    <property type="term" value="C:nucleus"/>
    <property type="evidence" value="ECO:0007669"/>
    <property type="project" value="UniProtKB-SubCell"/>
</dbReference>
<organism evidence="7 8">
    <name type="scientific">Aphis glycines</name>
    <name type="common">Soybean aphid</name>
    <dbReference type="NCBI Taxonomy" id="307491"/>
    <lineage>
        <taxon>Eukaryota</taxon>
        <taxon>Metazoa</taxon>
        <taxon>Ecdysozoa</taxon>
        <taxon>Arthropoda</taxon>
        <taxon>Hexapoda</taxon>
        <taxon>Insecta</taxon>
        <taxon>Pterygota</taxon>
        <taxon>Neoptera</taxon>
        <taxon>Paraneoptera</taxon>
        <taxon>Hemiptera</taxon>
        <taxon>Sternorrhyncha</taxon>
        <taxon>Aphidomorpha</taxon>
        <taxon>Aphidoidea</taxon>
        <taxon>Aphididae</taxon>
        <taxon>Aphidini</taxon>
        <taxon>Aphis</taxon>
        <taxon>Aphis</taxon>
    </lineage>
</organism>
<evidence type="ECO:0000256" key="3">
    <source>
        <dbReference type="ARBA" id="ARBA00023125"/>
    </source>
</evidence>
<dbReference type="EMBL" id="VYZN01000639">
    <property type="protein sequence ID" value="KAE9522801.1"/>
    <property type="molecule type" value="Genomic_DNA"/>
</dbReference>